<dbReference type="EMBL" id="BAAAQG010000003">
    <property type="protein sequence ID" value="GAA1701824.1"/>
    <property type="molecule type" value="Genomic_DNA"/>
</dbReference>
<dbReference type="PANTHER" id="PTHR17224:SF1">
    <property type="entry name" value="PEPTIDYL-TRNA HYDROLASE"/>
    <property type="match status" value="1"/>
</dbReference>
<accession>A0ABN2IBI5</accession>
<dbReference type="PROSITE" id="PS01196">
    <property type="entry name" value="PEPT_TRNA_HYDROL_2"/>
    <property type="match status" value="1"/>
</dbReference>
<dbReference type="NCBIfam" id="TIGR00447">
    <property type="entry name" value="pth"/>
    <property type="match status" value="1"/>
</dbReference>
<feature type="binding site" evidence="7">
    <location>
        <position position="94"/>
    </location>
    <ligand>
        <name>tRNA</name>
        <dbReference type="ChEBI" id="CHEBI:17843"/>
    </ligand>
</feature>
<dbReference type="Proteomes" id="UP001500383">
    <property type="component" value="Unassembled WGS sequence"/>
</dbReference>
<comment type="catalytic activity">
    <reaction evidence="7">
        <text>an N-acyl-L-alpha-aminoacyl-tRNA + H2O = an N-acyl-L-amino acid + a tRNA + H(+)</text>
        <dbReference type="Rhea" id="RHEA:54448"/>
        <dbReference type="Rhea" id="RHEA-COMP:10123"/>
        <dbReference type="Rhea" id="RHEA-COMP:13883"/>
        <dbReference type="ChEBI" id="CHEBI:15377"/>
        <dbReference type="ChEBI" id="CHEBI:15378"/>
        <dbReference type="ChEBI" id="CHEBI:59874"/>
        <dbReference type="ChEBI" id="CHEBI:78442"/>
        <dbReference type="ChEBI" id="CHEBI:138191"/>
        <dbReference type="EC" id="3.1.1.29"/>
    </reaction>
</comment>
<organism evidence="9 10">
    <name type="scientific">Dietzia cercidiphylli</name>
    <dbReference type="NCBI Taxonomy" id="498199"/>
    <lineage>
        <taxon>Bacteria</taxon>
        <taxon>Bacillati</taxon>
        <taxon>Actinomycetota</taxon>
        <taxon>Actinomycetes</taxon>
        <taxon>Mycobacteriales</taxon>
        <taxon>Dietziaceae</taxon>
        <taxon>Dietzia</taxon>
    </lineage>
</organism>
<dbReference type="InterPro" id="IPR018171">
    <property type="entry name" value="Pept_tRNA_hydro_CS"/>
</dbReference>
<dbReference type="EC" id="3.1.1.29" evidence="1 7"/>
<evidence type="ECO:0000256" key="4">
    <source>
        <dbReference type="ARBA" id="ARBA00022884"/>
    </source>
</evidence>
<keyword evidence="7" id="KW-0963">Cytoplasm</keyword>
<dbReference type="InterPro" id="IPR036416">
    <property type="entry name" value="Pept_tRNA_hydro_sf"/>
</dbReference>
<evidence type="ECO:0000256" key="6">
    <source>
        <dbReference type="ARBA" id="ARBA00050038"/>
    </source>
</evidence>
<keyword evidence="10" id="KW-1185">Reference proteome</keyword>
<feature type="binding site" evidence="7">
    <location>
        <position position="40"/>
    </location>
    <ligand>
        <name>tRNA</name>
        <dbReference type="ChEBI" id="CHEBI:17843"/>
    </ligand>
</feature>
<sequence>MERRPTGAATDPVWDHGSVSTADAPGPRLVVGLANPGPDYEGTRHNIGWDVLVELASRALPMPASFSTHKRTNCEVAQTRLADQAVVLARPRSYMNLSGGPVAAVAKYFSVAPTEVIVVHDEIDIDFGQVRLKRGGGEGGHNGLRSVTSALGTRDYIRVRAGVGRPPGRMAVADYVLKRFSKLEQPDVPFLVQDAADAVELLLTHGLETAQNQVHSA</sequence>
<comment type="similarity">
    <text evidence="5 7">Belongs to the PTH family.</text>
</comment>
<feature type="region of interest" description="Disordered" evidence="8">
    <location>
        <begin position="1"/>
        <end position="21"/>
    </location>
</feature>
<feature type="active site" description="Proton acceptor" evidence="7">
    <location>
        <position position="45"/>
    </location>
</feature>
<evidence type="ECO:0000256" key="7">
    <source>
        <dbReference type="HAMAP-Rule" id="MF_00083"/>
    </source>
</evidence>
<feature type="site" description="Discriminates between blocked and unblocked aminoacyl-tRNA" evidence="7">
    <location>
        <position position="35"/>
    </location>
</feature>
<dbReference type="Pfam" id="PF01195">
    <property type="entry name" value="Pept_tRNA_hydro"/>
    <property type="match status" value="1"/>
</dbReference>
<gene>
    <name evidence="7 9" type="primary">pth</name>
    <name evidence="9" type="ORF">GCM10009831_08620</name>
</gene>
<keyword evidence="4 7" id="KW-0694">RNA-binding</keyword>
<dbReference type="InterPro" id="IPR001328">
    <property type="entry name" value="Pept_tRNA_hydro"/>
</dbReference>
<dbReference type="HAMAP" id="MF_00083">
    <property type="entry name" value="Pept_tRNA_hydro_bact"/>
    <property type="match status" value="1"/>
</dbReference>
<name>A0ABN2IBI5_9ACTN</name>
<feature type="binding site" evidence="7">
    <location>
        <position position="96"/>
    </location>
    <ligand>
        <name>tRNA</name>
        <dbReference type="ChEBI" id="CHEBI:17843"/>
    </ligand>
</feature>
<reference evidence="9 10" key="1">
    <citation type="journal article" date="2019" name="Int. J. Syst. Evol. Microbiol.">
        <title>The Global Catalogue of Microorganisms (GCM) 10K type strain sequencing project: providing services to taxonomists for standard genome sequencing and annotation.</title>
        <authorList>
            <consortium name="The Broad Institute Genomics Platform"/>
            <consortium name="The Broad Institute Genome Sequencing Center for Infectious Disease"/>
            <person name="Wu L."/>
            <person name="Ma J."/>
        </authorList>
    </citation>
    <scope>NUCLEOTIDE SEQUENCE [LARGE SCALE GENOMIC DNA]</scope>
    <source>
        <strain evidence="9 10">JCM 16002</strain>
    </source>
</reference>
<comment type="function">
    <text evidence="7">Hydrolyzes ribosome-free peptidyl-tRNAs (with 1 or more amino acids incorporated), which drop off the ribosome during protein synthesis, or as a result of ribosome stalling.</text>
</comment>
<evidence type="ECO:0000256" key="1">
    <source>
        <dbReference type="ARBA" id="ARBA00013260"/>
    </source>
</evidence>
<dbReference type="Gene3D" id="3.40.50.1470">
    <property type="entry name" value="Peptidyl-tRNA hydrolase"/>
    <property type="match status" value="1"/>
</dbReference>
<proteinExistence type="inferred from homology"/>
<evidence type="ECO:0000256" key="5">
    <source>
        <dbReference type="ARBA" id="ARBA00038063"/>
    </source>
</evidence>
<evidence type="ECO:0000256" key="2">
    <source>
        <dbReference type="ARBA" id="ARBA00022555"/>
    </source>
</evidence>
<comment type="subunit">
    <text evidence="7">Monomer.</text>
</comment>
<comment type="caution">
    <text evidence="9">The sequence shown here is derived from an EMBL/GenBank/DDBJ whole genome shotgun (WGS) entry which is preliminary data.</text>
</comment>
<dbReference type="GO" id="GO:0016787">
    <property type="term" value="F:hydrolase activity"/>
    <property type="evidence" value="ECO:0007669"/>
    <property type="project" value="UniProtKB-KW"/>
</dbReference>
<dbReference type="CDD" id="cd00462">
    <property type="entry name" value="PTH"/>
    <property type="match status" value="1"/>
</dbReference>
<keyword evidence="3 7" id="KW-0378">Hydrolase</keyword>
<evidence type="ECO:0000313" key="10">
    <source>
        <dbReference type="Proteomes" id="UP001500383"/>
    </source>
</evidence>
<protein>
    <recommendedName>
        <fullName evidence="6 7">Peptidyl-tRNA hydrolase</fullName>
        <shortName evidence="7">Pth</shortName>
        <ecNumber evidence="1 7">3.1.1.29</ecNumber>
    </recommendedName>
</protein>
<evidence type="ECO:0000313" key="9">
    <source>
        <dbReference type="EMBL" id="GAA1701824.1"/>
    </source>
</evidence>
<feature type="binding site" evidence="7">
    <location>
        <position position="142"/>
    </location>
    <ligand>
        <name>tRNA</name>
        <dbReference type="ChEBI" id="CHEBI:17843"/>
    </ligand>
</feature>
<comment type="function">
    <text evidence="7">Catalyzes the release of premature peptidyl moieties from peptidyl-tRNA molecules trapped in stalled 50S ribosomal subunits, and thus maintains levels of free tRNAs and 50S ribosomes.</text>
</comment>
<feature type="site" description="Stabilizes the basic form of H active site to accept a proton" evidence="7">
    <location>
        <position position="121"/>
    </location>
</feature>
<keyword evidence="2 7" id="KW-0820">tRNA-binding</keyword>
<dbReference type="PANTHER" id="PTHR17224">
    <property type="entry name" value="PEPTIDYL-TRNA HYDROLASE"/>
    <property type="match status" value="1"/>
</dbReference>
<evidence type="ECO:0000256" key="3">
    <source>
        <dbReference type="ARBA" id="ARBA00022801"/>
    </source>
</evidence>
<dbReference type="SUPFAM" id="SSF53178">
    <property type="entry name" value="Peptidyl-tRNA hydrolase-like"/>
    <property type="match status" value="1"/>
</dbReference>
<evidence type="ECO:0000256" key="8">
    <source>
        <dbReference type="SAM" id="MobiDB-lite"/>
    </source>
</evidence>
<comment type="subcellular location">
    <subcellularLocation>
        <location evidence="7">Cytoplasm</location>
    </subcellularLocation>
</comment>